<dbReference type="EMBL" id="FWXR01000014">
    <property type="protein sequence ID" value="SMC95838.1"/>
    <property type="molecule type" value="Genomic_DNA"/>
</dbReference>
<evidence type="ECO:0000313" key="1">
    <source>
        <dbReference type="EMBL" id="SMC95838.1"/>
    </source>
</evidence>
<accession>A0A1W2DFY1</accession>
<dbReference type="Proteomes" id="UP000192656">
    <property type="component" value="Unassembled WGS sequence"/>
</dbReference>
<gene>
    <name evidence="1" type="ORF">SAMN06297251_11480</name>
</gene>
<dbReference type="RefSeq" id="WP_244556970.1">
    <property type="nucleotide sequence ID" value="NZ_FWXR01000014.1"/>
</dbReference>
<protein>
    <submittedName>
        <fullName evidence="1">Uncharacterized protein</fullName>
    </submittedName>
</protein>
<evidence type="ECO:0000313" key="2">
    <source>
        <dbReference type="Proteomes" id="UP000192656"/>
    </source>
</evidence>
<organism evidence="1 2">
    <name type="scientific">Fulvimarina manganoxydans</name>
    <dbReference type="NCBI Taxonomy" id="937218"/>
    <lineage>
        <taxon>Bacteria</taxon>
        <taxon>Pseudomonadati</taxon>
        <taxon>Pseudomonadota</taxon>
        <taxon>Alphaproteobacteria</taxon>
        <taxon>Hyphomicrobiales</taxon>
        <taxon>Aurantimonadaceae</taxon>
        <taxon>Fulvimarina</taxon>
    </lineage>
</organism>
<reference evidence="1 2" key="1">
    <citation type="submission" date="2017-04" db="EMBL/GenBank/DDBJ databases">
        <authorList>
            <person name="Afonso C.L."/>
            <person name="Miller P.J."/>
            <person name="Scott M.A."/>
            <person name="Spackman E."/>
            <person name="Goraichik I."/>
            <person name="Dimitrov K.M."/>
            <person name="Suarez D.L."/>
            <person name="Swayne D.E."/>
        </authorList>
    </citation>
    <scope>NUCLEOTIDE SEQUENCE [LARGE SCALE GENOMIC DNA]</scope>
    <source>
        <strain evidence="1 2">CGMCC 1.10972</strain>
    </source>
</reference>
<dbReference type="AlphaFoldDB" id="A0A1W2DFY1"/>
<name>A0A1W2DFY1_9HYPH</name>
<dbReference type="STRING" id="937218.SAMN06297251_11480"/>
<keyword evidence="2" id="KW-1185">Reference proteome</keyword>
<sequence length="180" mass="20184">MFDKARLIEALERLGNDLLARGLFIELAVYRGSAIVLQFDWGRSTEYVDAVVREGYDEHALGASVAVVARQMGLEGDWLNNAVGMYTPLGENDDLFDVMGNYPMTGTPGLRVLTAKPQYLLAMKLQALRNIDRGDKDLGDARRWLLISPSTTRANFEPYTSRFMTKSPIGRPYRVFAPFS</sequence>
<proteinExistence type="predicted"/>